<evidence type="ECO:0000256" key="10">
    <source>
        <dbReference type="ARBA" id="ARBA00048988"/>
    </source>
</evidence>
<dbReference type="InterPro" id="IPR014017">
    <property type="entry name" value="DNA_helicase_UvrD-like_C"/>
</dbReference>
<evidence type="ECO:0000256" key="3">
    <source>
        <dbReference type="ARBA" id="ARBA00022741"/>
    </source>
</evidence>
<dbReference type="InterPro" id="IPR000212">
    <property type="entry name" value="DNA_helicase_UvrD/REP"/>
</dbReference>
<evidence type="ECO:0000256" key="8">
    <source>
        <dbReference type="ARBA" id="ARBA00023235"/>
    </source>
</evidence>
<evidence type="ECO:0000256" key="7">
    <source>
        <dbReference type="ARBA" id="ARBA00023125"/>
    </source>
</evidence>
<dbReference type="CDD" id="cd17932">
    <property type="entry name" value="DEXQc_UvrD"/>
    <property type="match status" value="1"/>
</dbReference>
<comment type="subunit">
    <text evidence="11">Homodimer.</text>
</comment>
<dbReference type="Gene3D" id="1.10.486.10">
    <property type="entry name" value="PCRA, domain 4"/>
    <property type="match status" value="1"/>
</dbReference>
<organism evidence="15 16">
    <name type="scientific">Marichromatium bheemlicum</name>
    <dbReference type="NCBI Taxonomy" id="365339"/>
    <lineage>
        <taxon>Bacteria</taxon>
        <taxon>Pseudomonadati</taxon>
        <taxon>Pseudomonadota</taxon>
        <taxon>Gammaproteobacteria</taxon>
        <taxon>Chromatiales</taxon>
        <taxon>Chromatiaceae</taxon>
        <taxon>Marichromatium</taxon>
    </lineage>
</organism>
<proteinExistence type="inferred from homology"/>
<keyword evidence="5 11" id="KW-0347">Helicase</keyword>
<dbReference type="Proteomes" id="UP000740754">
    <property type="component" value="Unassembled WGS sequence"/>
</dbReference>
<comment type="catalytic activity">
    <reaction evidence="9 11">
        <text>Couples ATP hydrolysis with the unwinding of duplex DNA by translocating in the 3'-5' direction.</text>
        <dbReference type="EC" id="5.6.2.4"/>
    </reaction>
</comment>
<evidence type="ECO:0000256" key="5">
    <source>
        <dbReference type="ARBA" id="ARBA00022806"/>
    </source>
</evidence>
<evidence type="ECO:0000259" key="14">
    <source>
        <dbReference type="PROSITE" id="PS51217"/>
    </source>
</evidence>
<keyword evidence="16" id="KW-1185">Reference proteome</keyword>
<feature type="binding site" evidence="11">
    <location>
        <position position="279"/>
    </location>
    <ligand>
        <name>ATP</name>
        <dbReference type="ChEBI" id="CHEBI:30616"/>
    </ligand>
</feature>
<dbReference type="Pfam" id="PF13361">
    <property type="entry name" value="UvrD_C"/>
    <property type="match status" value="1"/>
</dbReference>
<keyword evidence="6 11" id="KW-0067">ATP-binding</keyword>
<dbReference type="PANTHER" id="PTHR11070:SF64">
    <property type="entry name" value="ATP-DEPENDENT DNA HELICASE REP"/>
    <property type="match status" value="1"/>
</dbReference>
<evidence type="ECO:0000256" key="12">
    <source>
        <dbReference type="PROSITE-ProRule" id="PRU00560"/>
    </source>
</evidence>
<keyword evidence="3 11" id="KW-0547">Nucleotide-binding</keyword>
<dbReference type="InterPro" id="IPR005752">
    <property type="entry name" value="Helicase_Rep"/>
</dbReference>
<dbReference type="EMBL" id="JAAXKX010000001">
    <property type="protein sequence ID" value="NKN31855.1"/>
    <property type="molecule type" value="Genomic_DNA"/>
</dbReference>
<dbReference type="SUPFAM" id="SSF52540">
    <property type="entry name" value="P-loop containing nucleoside triphosphate hydrolases"/>
    <property type="match status" value="1"/>
</dbReference>
<dbReference type="PROSITE" id="PS51198">
    <property type="entry name" value="UVRD_HELICASE_ATP_BIND"/>
    <property type="match status" value="1"/>
</dbReference>
<accession>A0ABX1I626</accession>
<reference evidence="15 16" key="1">
    <citation type="submission" date="2020-04" db="EMBL/GenBank/DDBJ databases">
        <title>Draft Whole-Genome sequence of Marichromatium bheemlicum DSM 18632, type strain.</title>
        <authorList>
            <person name="Kyndt J.A."/>
            <person name="Meyer T.E."/>
        </authorList>
    </citation>
    <scope>NUCLEOTIDE SEQUENCE [LARGE SCALE GENOMIC DNA]</scope>
    <source>
        <strain evidence="15 16">DSM 18632</strain>
    </source>
</reference>
<sequence length="667" mass="75218">MSGLNPRQRQAVRYTDGPLLVLAGAGSGKTRVITRKIAHLIDHGGLKPRHIRAVTFTNKAAREMRARIGQQLQGTDTRGLAISTFHTLGLEILRRDPEPAGLRPGFSLLDAQDVESVLKEHLRQSRAPDSIAPGALQQRISRWKNDTIGPAEALSRAEDAFEAELAALYADYERSLRAYNAVDFDDLILAPARLLTECQPVREAWRARIRYLLVDEYQDTNGAQYELVRLLAGPEGAFTVVGDDDQSIYAWRGARPENLARLREDYPRLEIIMLEQNYRSSAGILGLANTLIANNPHVFEKRLWSELGPGEPARVLRCRDERDEAERVTAEILHLHHAERVAFGDIAILYRGNHQARLFEQALRVHDIPYFLSGGTSFFARTEVKDVMAYLRLLANPEDDAALLRVVNTPRREIGPSTLERLAAHARAEGSSLFAACADPALAEHLNPRQRDRLGAFTALIREQARAAAGDPPTALRTLVERIDYPTWLRENASSQQVAERRYENVEDLLKWLATLHRDTERGRGLGDLVAHLTLLDVLERQDEEEGGDRVSLMTLHAAKGLEFPHVFLVGMEEELLPHRTSIEEDTIEEERRLAYVGITRAQRGLTFTLARRRRRYGEWVRSEPSRFLAELPEDELIWEGGPKADPERSKARGRSHLDMLKNMLGS</sequence>
<comment type="caution">
    <text evidence="15">The sequence shown here is derived from an EMBL/GenBank/DDBJ whole genome shotgun (WGS) entry which is preliminary data.</text>
</comment>
<dbReference type="PROSITE" id="PS51217">
    <property type="entry name" value="UVRD_HELICASE_CTER"/>
    <property type="match status" value="1"/>
</dbReference>
<feature type="domain" description="UvrD-like helicase C-terminal" evidence="14">
    <location>
        <begin position="282"/>
        <end position="561"/>
    </location>
</feature>
<keyword evidence="8 11" id="KW-0413">Isomerase</keyword>
<comment type="catalytic activity">
    <reaction evidence="10 11">
        <text>ATP + H2O = ADP + phosphate + H(+)</text>
        <dbReference type="Rhea" id="RHEA:13065"/>
        <dbReference type="ChEBI" id="CHEBI:15377"/>
        <dbReference type="ChEBI" id="CHEBI:15378"/>
        <dbReference type="ChEBI" id="CHEBI:30616"/>
        <dbReference type="ChEBI" id="CHEBI:43474"/>
        <dbReference type="ChEBI" id="CHEBI:456216"/>
        <dbReference type="EC" id="5.6.2.4"/>
    </reaction>
</comment>
<evidence type="ECO:0000256" key="6">
    <source>
        <dbReference type="ARBA" id="ARBA00022840"/>
    </source>
</evidence>
<evidence type="ECO:0000256" key="9">
    <source>
        <dbReference type="ARBA" id="ARBA00034617"/>
    </source>
</evidence>
<comment type="function">
    <text evidence="11">Rep helicase is a single-stranded DNA-dependent ATPase involved in DNA replication; it can initiate unwinding at a nick in the DNA. It binds to the single-stranded DNA and acts in a progressive fashion along the DNA in the 3' to 5' direction.</text>
</comment>
<name>A0ABX1I626_9GAMM</name>
<dbReference type="EC" id="5.6.2.4" evidence="11"/>
<dbReference type="Pfam" id="PF00580">
    <property type="entry name" value="UvrD-helicase"/>
    <property type="match status" value="1"/>
</dbReference>
<dbReference type="Gene3D" id="1.10.10.160">
    <property type="match status" value="1"/>
</dbReference>
<gene>
    <name evidence="11" type="primary">rep</name>
    <name evidence="15" type="ORF">HF203_01260</name>
</gene>
<feature type="domain" description="UvrD-like helicase ATP-binding" evidence="13">
    <location>
        <begin position="2"/>
        <end position="281"/>
    </location>
</feature>
<evidence type="ECO:0000256" key="11">
    <source>
        <dbReference type="HAMAP-Rule" id="MF_01920"/>
    </source>
</evidence>
<evidence type="ECO:0000259" key="13">
    <source>
        <dbReference type="PROSITE" id="PS51198"/>
    </source>
</evidence>
<dbReference type="InterPro" id="IPR014016">
    <property type="entry name" value="UvrD-like_ATP-bd"/>
</dbReference>
<feature type="binding site" evidence="12">
    <location>
        <begin position="23"/>
        <end position="30"/>
    </location>
    <ligand>
        <name>ATP</name>
        <dbReference type="ChEBI" id="CHEBI:30616"/>
    </ligand>
</feature>
<evidence type="ECO:0000256" key="2">
    <source>
        <dbReference type="ARBA" id="ARBA00022705"/>
    </source>
</evidence>
<keyword evidence="2 11" id="KW-0235">DNA replication</keyword>
<keyword evidence="4 11" id="KW-0378">Hydrolase</keyword>
<comment type="similarity">
    <text evidence="1 11">Belongs to the helicase family. UvrD subfamily.</text>
</comment>
<dbReference type="HAMAP" id="MF_01920">
    <property type="entry name" value="Helicase_Rep"/>
    <property type="match status" value="1"/>
</dbReference>
<evidence type="ECO:0000313" key="15">
    <source>
        <dbReference type="EMBL" id="NKN31855.1"/>
    </source>
</evidence>
<keyword evidence="7 11" id="KW-0238">DNA-binding</keyword>
<protein>
    <recommendedName>
        <fullName evidence="11">ATP-dependent DNA helicase Rep</fullName>
        <ecNumber evidence="11">5.6.2.4</ecNumber>
    </recommendedName>
    <alternativeName>
        <fullName evidence="11">DNA 3'-5' helicase Rep</fullName>
    </alternativeName>
</protein>
<dbReference type="InterPro" id="IPR027417">
    <property type="entry name" value="P-loop_NTPase"/>
</dbReference>
<dbReference type="CDD" id="cd18807">
    <property type="entry name" value="SF1_C_UvrD"/>
    <property type="match status" value="1"/>
</dbReference>
<evidence type="ECO:0000313" key="16">
    <source>
        <dbReference type="Proteomes" id="UP000740754"/>
    </source>
</evidence>
<dbReference type="Gene3D" id="3.40.50.300">
    <property type="entry name" value="P-loop containing nucleotide triphosphate hydrolases"/>
    <property type="match status" value="2"/>
</dbReference>
<evidence type="ECO:0000256" key="1">
    <source>
        <dbReference type="ARBA" id="ARBA00009922"/>
    </source>
</evidence>
<dbReference type="RefSeq" id="WP_168665781.1">
    <property type="nucleotide sequence ID" value="NZ_JAAXKX010000001.1"/>
</dbReference>
<dbReference type="InterPro" id="IPR013986">
    <property type="entry name" value="DExx_box_DNA_helicase_dom_sf"/>
</dbReference>
<dbReference type="PANTHER" id="PTHR11070">
    <property type="entry name" value="UVRD / RECB / PCRA DNA HELICASE FAMILY MEMBER"/>
    <property type="match status" value="1"/>
</dbReference>
<evidence type="ECO:0000256" key="4">
    <source>
        <dbReference type="ARBA" id="ARBA00022801"/>
    </source>
</evidence>